<feature type="region of interest" description="Disordered" evidence="1">
    <location>
        <begin position="1"/>
        <end position="24"/>
    </location>
</feature>
<sequence length="446" mass="47436">MSTPTSGRPRTGVAPVTPPPSRRLPGRGRHLLRRLLRPFWVVPTLWTVLAIALGLAAPEIGALRTEAAIPWLFPGDVEGARSVLSTIAGAMISVTGLVFSNTMVVLQLASSQYSPRVLRTFLEDRVTQHTLGLFAGSFVYALTVLRSIEGSGAGDVPQVAVTLAYAWVVAALAMFLGFINHITGAVGVDRVLEETTHSTRALLEESLSTRARQRGARADEAPAAGADDDLDAVLREARQGRHQLVVAGSTTGYLDGVLLAELVRCAAEADVLVEVLHPLGTFVVEGDPVALVHADGASTDDARSELEETVCAHLVVEPERTLEQDVAFGFRRLVDIAEKALSPGVNDPTTAVQTLDRLHELLRLLAVVDDPLPVHADDEGVPRVVTREPGFAGFLDLAVDEIAHYGAEDVQVPRRLARMLESLGAVATPAHAEVIAAKAAAIRSLG</sequence>
<dbReference type="AlphaFoldDB" id="A0A9X2D6R6"/>
<feature type="transmembrane region" description="Helical" evidence="2">
    <location>
        <begin position="130"/>
        <end position="148"/>
    </location>
</feature>
<comment type="caution">
    <text evidence="3">The sequence shown here is derived from an EMBL/GenBank/DDBJ whole genome shotgun (WGS) entry which is preliminary data.</text>
</comment>
<keyword evidence="2" id="KW-0472">Membrane</keyword>
<dbReference type="Pfam" id="PF10011">
    <property type="entry name" value="DUF2254"/>
    <property type="match status" value="1"/>
</dbReference>
<feature type="transmembrane region" description="Helical" evidence="2">
    <location>
        <begin position="160"/>
        <end position="180"/>
    </location>
</feature>
<evidence type="ECO:0000313" key="4">
    <source>
        <dbReference type="Proteomes" id="UP001139485"/>
    </source>
</evidence>
<dbReference type="EMBL" id="JAMOIL010000010">
    <property type="protein sequence ID" value="MCM0620398.1"/>
    <property type="molecule type" value="Genomic_DNA"/>
</dbReference>
<feature type="transmembrane region" description="Helical" evidence="2">
    <location>
        <begin position="39"/>
        <end position="63"/>
    </location>
</feature>
<evidence type="ECO:0000313" key="3">
    <source>
        <dbReference type="EMBL" id="MCM0620398.1"/>
    </source>
</evidence>
<keyword evidence="2" id="KW-0812">Transmembrane</keyword>
<proteinExistence type="predicted"/>
<reference evidence="3" key="1">
    <citation type="submission" date="2022-05" db="EMBL/GenBank/DDBJ databases">
        <authorList>
            <person name="Tuo L."/>
        </authorList>
    </citation>
    <scope>NUCLEOTIDE SEQUENCE</scope>
    <source>
        <strain evidence="3">BSK12Z-4</strain>
    </source>
</reference>
<dbReference type="Proteomes" id="UP001139485">
    <property type="component" value="Unassembled WGS sequence"/>
</dbReference>
<gene>
    <name evidence="3" type="ORF">M8330_08820</name>
</gene>
<evidence type="ECO:0000256" key="2">
    <source>
        <dbReference type="SAM" id="Phobius"/>
    </source>
</evidence>
<organism evidence="3 4">
    <name type="scientific">Nocardioides bruguierae</name>
    <dbReference type="NCBI Taxonomy" id="2945102"/>
    <lineage>
        <taxon>Bacteria</taxon>
        <taxon>Bacillati</taxon>
        <taxon>Actinomycetota</taxon>
        <taxon>Actinomycetes</taxon>
        <taxon>Propionibacteriales</taxon>
        <taxon>Nocardioidaceae</taxon>
        <taxon>Nocardioides</taxon>
    </lineage>
</organism>
<evidence type="ECO:0000256" key="1">
    <source>
        <dbReference type="SAM" id="MobiDB-lite"/>
    </source>
</evidence>
<keyword evidence="4" id="KW-1185">Reference proteome</keyword>
<name>A0A9X2D6R6_9ACTN</name>
<keyword evidence="2" id="KW-1133">Transmembrane helix</keyword>
<dbReference type="InterPro" id="IPR018723">
    <property type="entry name" value="DUF2254_membrane"/>
</dbReference>
<accession>A0A9X2D6R6</accession>
<dbReference type="RefSeq" id="WP_250827037.1">
    <property type="nucleotide sequence ID" value="NZ_JAMOIL010000010.1"/>
</dbReference>
<protein>
    <submittedName>
        <fullName evidence="3">DUF2254 domain-containing protein</fullName>
    </submittedName>
</protein>
<feature type="transmembrane region" description="Helical" evidence="2">
    <location>
        <begin position="83"/>
        <end position="109"/>
    </location>
</feature>